<evidence type="ECO:0008006" key="3">
    <source>
        <dbReference type="Google" id="ProtNLM"/>
    </source>
</evidence>
<sequence>MPAEKAGARLSCLAMSAGGLRSGAVSLGAIQGLHEKQALEHFKLVSTVSGGGYPVYGLLERMIRDKMTLRDLLRERGKFIADVERNADFIGKAALYFWLPFQALDLPGAVIARNSGSLQTEYIVEIDQTFGGTAVQPSGRRSFNRARDIHKIQGFPMPIFGASGSIGTMQPGADHEYTFDYYFEMSPDVSGSPAIGYFSDFSRKVTTGEAVAISAAALDLPVVAKMLNIGVGSSFQMRAASGRDVSFHLADGGFTEKLALLPLLRRGCTDILVFDSSGSDDGSAFQAWNTFTSRLPQEAGWKISEGGELRAVTSRQLPPEHAEQLWDLPHHVWEAELQQDSRRVHIQLVRLGVDRVMGLHYPPEVQRFMQQNWNGMMPACEGSPPAERCSFPMESTYRQSFTPEEFRAYRLLGKWLAKLAVCTRSMKTAMTDVVEEATVVQCISKSGF</sequence>
<keyword evidence="2" id="KW-1185">Reference proteome</keyword>
<dbReference type="Proteomes" id="UP000661077">
    <property type="component" value="Unassembled WGS sequence"/>
</dbReference>
<name>A0ABS1WVN5_9GAMM</name>
<dbReference type="InterPro" id="IPR016035">
    <property type="entry name" value="Acyl_Trfase/lysoPLipase"/>
</dbReference>
<evidence type="ECO:0000313" key="2">
    <source>
        <dbReference type="Proteomes" id="UP000661077"/>
    </source>
</evidence>
<evidence type="ECO:0000313" key="1">
    <source>
        <dbReference type="EMBL" id="MBM0105023.1"/>
    </source>
</evidence>
<gene>
    <name evidence="1" type="ORF">JM946_09695</name>
</gene>
<dbReference type="PANTHER" id="PTHR10728">
    <property type="entry name" value="CYTOSOLIC PHOSPHOLIPASE A2"/>
    <property type="match status" value="1"/>
</dbReference>
<comment type="caution">
    <text evidence="1">The sequence shown here is derived from an EMBL/GenBank/DDBJ whole genome shotgun (WGS) entry which is preliminary data.</text>
</comment>
<reference evidence="1 2" key="1">
    <citation type="journal article" date="2021" name="Int. J. Syst. Evol. Microbiol.">
        <title>Steroidobacter gossypii sp. nov., isolated from soil of cotton cropping field.</title>
        <authorList>
            <person name="Huang R."/>
            <person name="Yang S."/>
            <person name="Zhen C."/>
            <person name="Liu W."/>
        </authorList>
    </citation>
    <scope>NUCLEOTIDE SEQUENCE [LARGE SCALE GENOMIC DNA]</scope>
    <source>
        <strain evidence="1 2">S1-65</strain>
    </source>
</reference>
<dbReference type="PANTHER" id="PTHR10728:SF40">
    <property type="entry name" value="PATATIN FAMILY PROTEIN"/>
    <property type="match status" value="1"/>
</dbReference>
<protein>
    <recommendedName>
        <fullName evidence="3">PNPLA domain-containing protein</fullName>
    </recommendedName>
</protein>
<proteinExistence type="predicted"/>
<dbReference type="SUPFAM" id="SSF52151">
    <property type="entry name" value="FabD/lysophospholipase-like"/>
    <property type="match status" value="1"/>
</dbReference>
<organism evidence="1 2">
    <name type="scientific">Steroidobacter gossypii</name>
    <dbReference type="NCBI Taxonomy" id="2805490"/>
    <lineage>
        <taxon>Bacteria</taxon>
        <taxon>Pseudomonadati</taxon>
        <taxon>Pseudomonadota</taxon>
        <taxon>Gammaproteobacteria</taxon>
        <taxon>Steroidobacterales</taxon>
        <taxon>Steroidobacteraceae</taxon>
        <taxon>Steroidobacter</taxon>
    </lineage>
</organism>
<dbReference type="EMBL" id="JAEVLS010000002">
    <property type="protein sequence ID" value="MBM0105023.1"/>
    <property type="molecule type" value="Genomic_DNA"/>
</dbReference>
<dbReference type="RefSeq" id="WP_203167091.1">
    <property type="nucleotide sequence ID" value="NZ_JAEVLS010000002.1"/>
</dbReference>
<dbReference type="Gene3D" id="3.40.1090.10">
    <property type="entry name" value="Cytosolic phospholipase A2 catalytic domain"/>
    <property type="match status" value="1"/>
</dbReference>
<accession>A0ABS1WVN5</accession>